<evidence type="ECO:0000313" key="3">
    <source>
        <dbReference type="EMBL" id="TAA74844.1"/>
    </source>
</evidence>
<feature type="domain" description="DUF306" evidence="2">
    <location>
        <begin position="26"/>
        <end position="133"/>
    </location>
</feature>
<accession>A0A521G1D6</accession>
<protein>
    <submittedName>
        <fullName evidence="3">Heat shock protein HslJ</fullName>
    </submittedName>
</protein>
<reference evidence="3" key="1">
    <citation type="submission" date="2017-07" db="EMBL/GenBank/DDBJ databases">
        <title>The cable genome - Insights into the physiology and evolution of filamentous bacteria capable of sulfide oxidation via long distance electron transfer.</title>
        <authorList>
            <person name="Thorup C."/>
            <person name="Bjerg J.T."/>
            <person name="Schreiber L."/>
            <person name="Nielsen L.P."/>
            <person name="Kjeldsen K.U."/>
            <person name="Boesen T."/>
            <person name="Boggild A."/>
            <person name="Meysman F."/>
            <person name="Geelhoed J."/>
            <person name="Schramm A."/>
        </authorList>
    </citation>
    <scope>NUCLEOTIDE SEQUENCE [LARGE SCALE GENOMIC DNA]</scope>
    <source>
        <strain evidence="3">GS</strain>
    </source>
</reference>
<keyword evidence="4" id="KW-1185">Reference proteome</keyword>
<comment type="caution">
    <text evidence="3">The sequence shown here is derived from an EMBL/GenBank/DDBJ whole genome shotgun (WGS) entry which is preliminary data.</text>
</comment>
<proteinExistence type="predicted"/>
<dbReference type="EMBL" id="NQJD01000016">
    <property type="protein sequence ID" value="TAA74844.1"/>
    <property type="molecule type" value="Genomic_DNA"/>
</dbReference>
<organism evidence="3 4">
    <name type="scientific">Candidatus Electronema aureum</name>
    <dbReference type="NCBI Taxonomy" id="2005002"/>
    <lineage>
        <taxon>Bacteria</taxon>
        <taxon>Pseudomonadati</taxon>
        <taxon>Thermodesulfobacteriota</taxon>
        <taxon>Desulfobulbia</taxon>
        <taxon>Desulfobulbales</taxon>
        <taxon>Desulfobulbaceae</taxon>
        <taxon>Candidatus Electronema</taxon>
    </lineage>
</organism>
<dbReference type="AlphaFoldDB" id="A0A521G1D6"/>
<dbReference type="InterPro" id="IPR053147">
    <property type="entry name" value="Hsp_HslJ-like"/>
</dbReference>
<evidence type="ECO:0000313" key="4">
    <source>
        <dbReference type="Proteomes" id="UP000316238"/>
    </source>
</evidence>
<keyword evidence="1" id="KW-0732">Signal</keyword>
<dbReference type="PANTHER" id="PTHR35535">
    <property type="entry name" value="HEAT SHOCK PROTEIN HSLJ"/>
    <property type="match status" value="1"/>
</dbReference>
<evidence type="ECO:0000256" key="1">
    <source>
        <dbReference type="SAM" id="SignalP"/>
    </source>
</evidence>
<dbReference type="Proteomes" id="UP000316238">
    <property type="component" value="Unassembled WGS sequence"/>
</dbReference>
<dbReference type="InterPro" id="IPR038670">
    <property type="entry name" value="HslJ-like_sf"/>
</dbReference>
<dbReference type="PANTHER" id="PTHR35535:SF1">
    <property type="entry name" value="HEAT SHOCK PROTEIN HSLJ"/>
    <property type="match status" value="1"/>
</dbReference>
<dbReference type="Gene3D" id="2.40.128.270">
    <property type="match status" value="2"/>
</dbReference>
<name>A0A521G1D6_9BACT</name>
<keyword evidence="3" id="KW-0346">Stress response</keyword>
<feature type="signal peptide" evidence="1">
    <location>
        <begin position="1"/>
        <end position="25"/>
    </location>
</feature>
<evidence type="ECO:0000259" key="2">
    <source>
        <dbReference type="Pfam" id="PF03724"/>
    </source>
</evidence>
<gene>
    <name evidence="3" type="ORF">CDV28_11620</name>
</gene>
<sequence>MKVQHVVAAMMMFATLVLSAGFAPAASLNGTSWLLKTLNGQPLKSNLQLTLNIENGKAFGDAGCNNYSGKYTEGGGNSLHIEKIYRTLVMCTPDQIMTQESQFVSALKDATIYHLVGKMMTLKNKNGVSLAVFNSQSQVIKGTSWKVGSIEGSNVIDGSKLTATFGTNGTVNGSAGCNSYSGSYTSSISGKKININKLGLTRMSCHKPVGVMMQENKFVEMMEAAKTYRIEADRLTISKADGSRAVVLYKK</sequence>
<dbReference type="InterPro" id="IPR005184">
    <property type="entry name" value="DUF306_Meta_HslJ"/>
</dbReference>
<feature type="chain" id="PRO_5022067338" evidence="1">
    <location>
        <begin position="26"/>
        <end position="251"/>
    </location>
</feature>
<feature type="domain" description="DUF306" evidence="2">
    <location>
        <begin position="138"/>
        <end position="246"/>
    </location>
</feature>
<dbReference type="Pfam" id="PF03724">
    <property type="entry name" value="META"/>
    <property type="match status" value="2"/>
</dbReference>